<dbReference type="EMBL" id="FTLX01000006">
    <property type="protein sequence ID" value="SIR27354.1"/>
    <property type="molecule type" value="Genomic_DNA"/>
</dbReference>
<dbReference type="SUPFAM" id="SSF46785">
    <property type="entry name" value="Winged helix' DNA-binding domain"/>
    <property type="match status" value="1"/>
</dbReference>
<proteinExistence type="predicted"/>
<dbReference type="Pfam" id="PF07729">
    <property type="entry name" value="FCD"/>
    <property type="match status" value="1"/>
</dbReference>
<dbReference type="GO" id="GO:0003700">
    <property type="term" value="F:DNA-binding transcription factor activity"/>
    <property type="evidence" value="ECO:0007669"/>
    <property type="project" value="InterPro"/>
</dbReference>
<reference evidence="8" key="2">
    <citation type="submission" date="2017-03" db="EMBL/GenBank/DDBJ databases">
        <title>Bacillus sp. V-88(T) DSM27956, whole genome shotgun sequencing project.</title>
        <authorList>
            <person name="Dastager S.G."/>
            <person name="Neurgaonkar P.S."/>
            <person name="Dharne M.S."/>
        </authorList>
    </citation>
    <scope>NUCLEOTIDE SEQUENCE [LARGE SCALE GENOMIC DNA]</scope>
    <source>
        <strain evidence="8">DSM 25145</strain>
    </source>
</reference>
<evidence type="ECO:0000256" key="1">
    <source>
        <dbReference type="ARBA" id="ARBA00023015"/>
    </source>
</evidence>
<keyword evidence="3" id="KW-0804">Transcription</keyword>
<dbReference type="InterPro" id="IPR008920">
    <property type="entry name" value="TF_FadR/GntR_C"/>
</dbReference>
<gene>
    <name evidence="5" type="ORF">B1B05_13800</name>
    <name evidence="6" type="ORF">SAMN05443094_106250</name>
</gene>
<dbReference type="PROSITE" id="PS50949">
    <property type="entry name" value="HTH_GNTR"/>
    <property type="match status" value="1"/>
</dbReference>
<dbReference type="Pfam" id="PF00392">
    <property type="entry name" value="GntR"/>
    <property type="match status" value="1"/>
</dbReference>
<dbReference type="Gene3D" id="1.10.10.10">
    <property type="entry name" value="Winged helix-like DNA-binding domain superfamily/Winged helix DNA-binding domain"/>
    <property type="match status" value="1"/>
</dbReference>
<dbReference type="SMART" id="SM00895">
    <property type="entry name" value="FCD"/>
    <property type="match status" value="1"/>
</dbReference>
<evidence type="ECO:0000256" key="2">
    <source>
        <dbReference type="ARBA" id="ARBA00023125"/>
    </source>
</evidence>
<evidence type="ECO:0000313" key="5">
    <source>
        <dbReference type="EMBL" id="OXS76729.1"/>
    </source>
</evidence>
<dbReference type="InterPro" id="IPR000524">
    <property type="entry name" value="Tscrpt_reg_HTH_GntR"/>
</dbReference>
<dbReference type="OrthoDB" id="574518at2"/>
<keyword evidence="2 6" id="KW-0238">DNA-binding</keyword>
<keyword evidence="1" id="KW-0805">Transcription regulation</keyword>
<dbReference type="PANTHER" id="PTHR43537:SF6">
    <property type="entry name" value="HTH-TYPE TRANSCRIPTIONAL REPRESSOR RSPR"/>
    <property type="match status" value="1"/>
</dbReference>
<dbReference type="Gene3D" id="1.20.120.530">
    <property type="entry name" value="GntR ligand-binding domain-like"/>
    <property type="match status" value="1"/>
</dbReference>
<dbReference type="InterPro" id="IPR036390">
    <property type="entry name" value="WH_DNA-bd_sf"/>
</dbReference>
<name>A0A1N6ZKP3_9BACI</name>
<keyword evidence="8" id="KW-1185">Reference proteome</keyword>
<dbReference type="EMBL" id="MWSK01000006">
    <property type="protein sequence ID" value="OXS76729.1"/>
    <property type="molecule type" value="Genomic_DNA"/>
</dbReference>
<feature type="domain" description="HTH gntR-type" evidence="4">
    <location>
        <begin position="12"/>
        <end position="79"/>
    </location>
</feature>
<dbReference type="SMART" id="SM00345">
    <property type="entry name" value="HTH_GNTR"/>
    <property type="match status" value="1"/>
</dbReference>
<sequence length="227" mass="26681">MDTHVSRGHSALSTKEQVYHLLKTRILNLQLTPGTSISEKEMSIEFNVSRTPVRESFLRLAQEGLLDIYPQKGTFVSLIDLNMVEEARFMREHLERAVVRIACEKLDQDHLFALDLNLSMQRLCIEQKDYKRMFELDQEFHRTIFEGCRKMNVWLVIQQMNSHFNRARMLRLATDLNWGVIFEQHTSIVEAIKQQNAESAESLMKEHLMMASVDRESLKKNYPGYFK</sequence>
<reference evidence="5" key="3">
    <citation type="submission" date="2017-03" db="EMBL/GenBank/DDBJ databases">
        <authorList>
            <person name="Dastager S.G."/>
            <person name="Neurgaonkar P.S."/>
            <person name="Dharne M.S."/>
        </authorList>
    </citation>
    <scope>NUCLEOTIDE SEQUENCE</scope>
    <source>
        <strain evidence="5">DSM 25145</strain>
    </source>
</reference>
<evidence type="ECO:0000313" key="7">
    <source>
        <dbReference type="Proteomes" id="UP000186385"/>
    </source>
</evidence>
<reference evidence="6 7" key="1">
    <citation type="submission" date="2017-01" db="EMBL/GenBank/DDBJ databases">
        <authorList>
            <person name="Mah S.A."/>
            <person name="Swanson W.J."/>
            <person name="Moy G.W."/>
            <person name="Vacquier V.D."/>
        </authorList>
    </citation>
    <scope>NUCLEOTIDE SEQUENCE [LARGE SCALE GENOMIC DNA]</scope>
    <source>
        <strain evidence="6 7">NIO-1016</strain>
    </source>
</reference>
<dbReference type="Proteomes" id="UP000186385">
    <property type="component" value="Unassembled WGS sequence"/>
</dbReference>
<dbReference type="STRING" id="1017273.SAMN05443094_106250"/>
<dbReference type="CDD" id="cd07377">
    <property type="entry name" value="WHTH_GntR"/>
    <property type="match status" value="1"/>
</dbReference>
<organism evidence="6 7">
    <name type="scientific">Domibacillus enclensis</name>
    <dbReference type="NCBI Taxonomy" id="1017273"/>
    <lineage>
        <taxon>Bacteria</taxon>
        <taxon>Bacillati</taxon>
        <taxon>Bacillota</taxon>
        <taxon>Bacilli</taxon>
        <taxon>Bacillales</taxon>
        <taxon>Bacillaceae</taxon>
        <taxon>Domibacillus</taxon>
    </lineage>
</organism>
<dbReference type="InterPro" id="IPR011711">
    <property type="entry name" value="GntR_C"/>
</dbReference>
<dbReference type="PRINTS" id="PR00035">
    <property type="entry name" value="HTHGNTR"/>
</dbReference>
<evidence type="ECO:0000313" key="8">
    <source>
        <dbReference type="Proteomes" id="UP000215545"/>
    </source>
</evidence>
<dbReference type="InterPro" id="IPR036388">
    <property type="entry name" value="WH-like_DNA-bd_sf"/>
</dbReference>
<evidence type="ECO:0000256" key="3">
    <source>
        <dbReference type="ARBA" id="ARBA00023163"/>
    </source>
</evidence>
<evidence type="ECO:0000313" key="6">
    <source>
        <dbReference type="EMBL" id="SIR27354.1"/>
    </source>
</evidence>
<accession>A0A1N6ZKP3</accession>
<protein>
    <submittedName>
        <fullName evidence="6">DNA-binding transcriptional regulator, GntR family</fullName>
    </submittedName>
    <submittedName>
        <fullName evidence="5">GntR family transcriptional regulator</fullName>
    </submittedName>
</protein>
<dbReference type="SUPFAM" id="SSF48008">
    <property type="entry name" value="GntR ligand-binding domain-like"/>
    <property type="match status" value="1"/>
</dbReference>
<dbReference type="Proteomes" id="UP000215545">
    <property type="component" value="Unassembled WGS sequence"/>
</dbReference>
<dbReference type="GO" id="GO:0003677">
    <property type="term" value="F:DNA binding"/>
    <property type="evidence" value="ECO:0007669"/>
    <property type="project" value="UniProtKB-KW"/>
</dbReference>
<evidence type="ECO:0000259" key="4">
    <source>
        <dbReference type="PROSITE" id="PS50949"/>
    </source>
</evidence>
<dbReference type="AlphaFoldDB" id="A0A1N6ZKP3"/>
<dbReference type="PANTHER" id="PTHR43537">
    <property type="entry name" value="TRANSCRIPTIONAL REGULATOR, GNTR FAMILY"/>
    <property type="match status" value="1"/>
</dbReference>